<organism evidence="3 4">
    <name type="scientific">Plectus sambesii</name>
    <dbReference type="NCBI Taxonomy" id="2011161"/>
    <lineage>
        <taxon>Eukaryota</taxon>
        <taxon>Metazoa</taxon>
        <taxon>Ecdysozoa</taxon>
        <taxon>Nematoda</taxon>
        <taxon>Chromadorea</taxon>
        <taxon>Plectida</taxon>
        <taxon>Plectina</taxon>
        <taxon>Plectoidea</taxon>
        <taxon>Plectidae</taxon>
        <taxon>Plectus</taxon>
    </lineage>
</organism>
<dbReference type="InterPro" id="IPR036457">
    <property type="entry name" value="PPM-type-like_dom_sf"/>
</dbReference>
<dbReference type="InterPro" id="IPR053287">
    <property type="entry name" value="PP2C-like_domain"/>
</dbReference>
<dbReference type="Gene3D" id="3.60.40.10">
    <property type="entry name" value="PPM-type phosphatase domain"/>
    <property type="match status" value="1"/>
</dbReference>
<evidence type="ECO:0000259" key="2">
    <source>
        <dbReference type="PROSITE" id="PS51746"/>
    </source>
</evidence>
<keyword evidence="3" id="KW-1185">Reference proteome</keyword>
<reference evidence="4" key="1">
    <citation type="submission" date="2022-11" db="UniProtKB">
        <authorList>
            <consortium name="WormBaseParasite"/>
        </authorList>
    </citation>
    <scope>IDENTIFICATION</scope>
</reference>
<dbReference type="PANTHER" id="PTHR21586">
    <property type="entry name" value="TIPA"/>
    <property type="match status" value="1"/>
</dbReference>
<dbReference type="WBParaSite" id="PSAMB.scaffold138size73596.g2591.t1">
    <property type="protein sequence ID" value="PSAMB.scaffold138size73596.g2591.t1"/>
    <property type="gene ID" value="PSAMB.scaffold138size73596.g2591"/>
</dbReference>
<protein>
    <submittedName>
        <fullName evidence="4">PPM-type phosphatase domain-containing protein</fullName>
    </submittedName>
</protein>
<feature type="compositionally biased region" description="Polar residues" evidence="1">
    <location>
        <begin position="605"/>
        <end position="615"/>
    </location>
</feature>
<feature type="compositionally biased region" description="Polar residues" evidence="1">
    <location>
        <begin position="408"/>
        <end position="422"/>
    </location>
</feature>
<feature type="region of interest" description="Disordered" evidence="1">
    <location>
        <begin position="922"/>
        <end position="946"/>
    </location>
</feature>
<dbReference type="Proteomes" id="UP000887566">
    <property type="component" value="Unplaced"/>
</dbReference>
<evidence type="ECO:0000256" key="1">
    <source>
        <dbReference type="SAM" id="MobiDB-lite"/>
    </source>
</evidence>
<proteinExistence type="predicted"/>
<dbReference type="SMART" id="SM00332">
    <property type="entry name" value="PP2Cc"/>
    <property type="match status" value="1"/>
</dbReference>
<feature type="compositionally biased region" description="Basic and acidic residues" evidence="1">
    <location>
        <begin position="887"/>
        <end position="897"/>
    </location>
</feature>
<dbReference type="PROSITE" id="PS51746">
    <property type="entry name" value="PPM_2"/>
    <property type="match status" value="1"/>
</dbReference>
<name>A0A914V066_9BILA</name>
<feature type="domain" description="PPM-type phosphatase" evidence="2">
    <location>
        <begin position="200"/>
        <end position="573"/>
    </location>
</feature>
<feature type="region of interest" description="Disordered" evidence="1">
    <location>
        <begin position="832"/>
        <end position="871"/>
    </location>
</feature>
<dbReference type="InterPro" id="IPR001932">
    <property type="entry name" value="PPM-type_phosphatase-like_dom"/>
</dbReference>
<feature type="region of interest" description="Disordered" evidence="1">
    <location>
        <begin position="885"/>
        <end position="910"/>
    </location>
</feature>
<feature type="region of interest" description="Disordered" evidence="1">
    <location>
        <begin position="589"/>
        <end position="623"/>
    </location>
</feature>
<feature type="compositionally biased region" description="Pro residues" evidence="1">
    <location>
        <begin position="841"/>
        <end position="856"/>
    </location>
</feature>
<accession>A0A914V066</accession>
<evidence type="ECO:0000313" key="4">
    <source>
        <dbReference type="WBParaSite" id="PSAMB.scaffold138size73596.g2591.t1"/>
    </source>
</evidence>
<sequence>MPSIRKRVYGLIRTTFSPSQSIDEDAYEATAAVAISPSQSASPIDDVFKPSLGSPTGEHSFIYHYLTGRLKRLQQPEIYYGKTGVDLPVIQLEAFSSKVCASYTGPDGGLTEVPSVKKRPIASIANLDDELSLSFDGESVNEATFSGASHDRPKRLEESAYGCGALSCSSLISSGFDTMQHRTCHQFDWTKWDERAYGHSMSLYEKHPFTGVHAGNPVADVFGLVARENCCILALADGVNWGDRARLAARCAIRGAIDHLNENLMDGNCKTTLDVFHTLLGAFHAGHQLILQEGGTLTTLCVVVIAKIRDSNAWVVCACNVGDSLCFIYNKTLGVREVTLGSHDICQMRDMRDAGGALGPVDGVNPELQNLTCSMTFVDDDDLVFITSDGVSDNFDPVVGKFCVIKKSSSPSPANKENSTIQPPAAKEKPTSQGSTKNGHARPKPGAHPERMNSCNSEADDGGFNQKVSVHLPVVDGMQRHDLMLLRMEDMLTHGVTIGDPSACTAKDLCQNLVNFAHQLSMAKRRTLEDPDLYQGEKQLSRSDQRTRRKMVRNKIAEMPGKLDHATVVAYKVGVWPTSEVEDEEEYAQELGGDVTPMPERRQVDSQMTDASTPNGDDAESVQTPVDPPCCETNIDETFVLDSFTVCSAEVTLTDAFSPSKDPYLMAAFAEERVRMIDEMSHSSSITTGEMRMLSLDASPLIDAHPFPIDTVVEPSSTENDQFDEEGTIVPASNGYDSLLPQPDNTTCSQSLTIDDEHTTAPSSEYDIPPIKANNLEPDETITNLAAQLQTVEPDNQFNADNNMLNRPTQLKIKPGSDVDETDVDEQISWTERSPYEALPTLPPPPPVVTGRPPLPTRKKKHERGSAARHTLSVDVGWLKRLVSSKSEQKDKADAQDRSSLMSPRRSSVGFKERLRGLGASLSIRSSQRQLPATPECEQLPSSSPLDSGVVTASKACAPRSPSLNHSASYTHIASANGGKVHTAI</sequence>
<dbReference type="SUPFAM" id="SSF81606">
    <property type="entry name" value="PP2C-like"/>
    <property type="match status" value="1"/>
</dbReference>
<feature type="region of interest" description="Disordered" evidence="1">
    <location>
        <begin position="408"/>
        <end position="462"/>
    </location>
</feature>
<dbReference type="PANTHER" id="PTHR21586:SF0">
    <property type="entry name" value="PP2C-LIKE DOMAIN-CONTAINING PROTEIN CG9801"/>
    <property type="match status" value="1"/>
</dbReference>
<dbReference type="AlphaFoldDB" id="A0A914V066"/>
<evidence type="ECO:0000313" key="3">
    <source>
        <dbReference type="Proteomes" id="UP000887566"/>
    </source>
</evidence>